<organism evidence="1">
    <name type="scientific">Anguilla anguilla</name>
    <name type="common">European freshwater eel</name>
    <name type="synonym">Muraena anguilla</name>
    <dbReference type="NCBI Taxonomy" id="7936"/>
    <lineage>
        <taxon>Eukaryota</taxon>
        <taxon>Metazoa</taxon>
        <taxon>Chordata</taxon>
        <taxon>Craniata</taxon>
        <taxon>Vertebrata</taxon>
        <taxon>Euteleostomi</taxon>
        <taxon>Actinopterygii</taxon>
        <taxon>Neopterygii</taxon>
        <taxon>Teleostei</taxon>
        <taxon>Anguilliformes</taxon>
        <taxon>Anguillidae</taxon>
        <taxon>Anguilla</taxon>
    </lineage>
</organism>
<reference evidence="1" key="2">
    <citation type="journal article" date="2015" name="Fish Shellfish Immunol.">
        <title>Early steps in the European eel (Anguilla anguilla)-Vibrio vulnificus interaction in the gills: Role of the RtxA13 toxin.</title>
        <authorList>
            <person name="Callol A."/>
            <person name="Pajuelo D."/>
            <person name="Ebbesson L."/>
            <person name="Teles M."/>
            <person name="MacKenzie S."/>
            <person name="Amaro C."/>
        </authorList>
    </citation>
    <scope>NUCLEOTIDE SEQUENCE</scope>
</reference>
<accession>A0A0E9RA40</accession>
<dbReference type="EMBL" id="GBXM01082623">
    <property type="protein sequence ID" value="JAH25954.1"/>
    <property type="molecule type" value="Transcribed_RNA"/>
</dbReference>
<dbReference type="AlphaFoldDB" id="A0A0E9RA40"/>
<evidence type="ECO:0000313" key="1">
    <source>
        <dbReference type="EMBL" id="JAH25954.1"/>
    </source>
</evidence>
<name>A0A0E9RA40_ANGAN</name>
<reference evidence="1" key="1">
    <citation type="submission" date="2014-11" db="EMBL/GenBank/DDBJ databases">
        <authorList>
            <person name="Amaro Gonzalez C."/>
        </authorList>
    </citation>
    <scope>NUCLEOTIDE SEQUENCE</scope>
</reference>
<protein>
    <submittedName>
        <fullName evidence="1">Uncharacterized protein</fullName>
    </submittedName>
</protein>
<proteinExistence type="predicted"/>
<sequence>MQKRNIGYFTLYIHLRQKQWLRSDLFELSHCSKNASYFPPLPPSVLCALETDLCVLPLSNVPKLEEVSEAASNCSSPPPGEGYIEVCYLGSLSHLNP</sequence>